<name>A0A5J4PB80_9ZZZZ</name>
<evidence type="ECO:0000313" key="1">
    <source>
        <dbReference type="EMBL" id="KAA6305894.1"/>
    </source>
</evidence>
<dbReference type="EMBL" id="SNRY01010335">
    <property type="protein sequence ID" value="KAA6305894.1"/>
    <property type="molecule type" value="Genomic_DNA"/>
</dbReference>
<comment type="caution">
    <text evidence="1">The sequence shown here is derived from an EMBL/GenBank/DDBJ whole genome shotgun (WGS) entry which is preliminary data.</text>
</comment>
<proteinExistence type="predicted"/>
<protein>
    <submittedName>
        <fullName evidence="1">Uncharacterized protein</fullName>
    </submittedName>
</protein>
<dbReference type="AlphaFoldDB" id="A0A5J4PB80"/>
<accession>A0A5J4PB80</accession>
<gene>
    <name evidence="1" type="ORF">EZS27_042453</name>
</gene>
<reference evidence="1" key="1">
    <citation type="submission" date="2019-03" db="EMBL/GenBank/DDBJ databases">
        <title>Single cell metagenomics reveals metabolic interactions within the superorganism composed of flagellate Streblomastix strix and complex community of Bacteroidetes bacteria on its surface.</title>
        <authorList>
            <person name="Treitli S.C."/>
            <person name="Kolisko M."/>
            <person name="Husnik F."/>
            <person name="Keeling P."/>
            <person name="Hampl V."/>
        </authorList>
    </citation>
    <scope>NUCLEOTIDE SEQUENCE</scope>
    <source>
        <strain evidence="1">STM</strain>
    </source>
</reference>
<organism evidence="1">
    <name type="scientific">termite gut metagenome</name>
    <dbReference type="NCBI Taxonomy" id="433724"/>
    <lineage>
        <taxon>unclassified sequences</taxon>
        <taxon>metagenomes</taxon>
        <taxon>organismal metagenomes</taxon>
    </lineage>
</organism>
<feature type="non-terminal residue" evidence="1">
    <location>
        <position position="53"/>
    </location>
</feature>
<sequence length="53" mass="5884">MWILVISLVLLAVVARVLGIICDKRIEKKIADSELTGYPEAIKIDSECCGQHE</sequence>